<dbReference type="Pfam" id="PF02311">
    <property type="entry name" value="AraC_binding"/>
    <property type="match status" value="1"/>
</dbReference>
<evidence type="ECO:0000313" key="5">
    <source>
        <dbReference type="EMBL" id="KGL66111.1"/>
    </source>
</evidence>
<keyword evidence="1" id="KW-0805">Transcription regulation</keyword>
<organism evidence="5 6">
    <name type="scientific">Limosilactobacillus mucosae</name>
    <name type="common">Lactobacillus mucosae</name>
    <dbReference type="NCBI Taxonomy" id="97478"/>
    <lineage>
        <taxon>Bacteria</taxon>
        <taxon>Bacillati</taxon>
        <taxon>Bacillota</taxon>
        <taxon>Bacilli</taxon>
        <taxon>Lactobacillales</taxon>
        <taxon>Lactobacillaceae</taxon>
        <taxon>Limosilactobacillus</taxon>
    </lineage>
</organism>
<dbReference type="EMBL" id="JROC01000038">
    <property type="protein sequence ID" value="KGL66111.1"/>
    <property type="molecule type" value="Genomic_DNA"/>
</dbReference>
<evidence type="ECO:0000313" key="6">
    <source>
        <dbReference type="Proteomes" id="UP000030001"/>
    </source>
</evidence>
<keyword evidence="2" id="KW-0238">DNA-binding</keyword>
<proteinExistence type="predicted"/>
<evidence type="ECO:0000256" key="3">
    <source>
        <dbReference type="ARBA" id="ARBA00023163"/>
    </source>
</evidence>
<dbReference type="InterPro" id="IPR018060">
    <property type="entry name" value="HTH_AraC"/>
</dbReference>
<feature type="domain" description="HTH araC/xylS-type" evidence="4">
    <location>
        <begin position="193"/>
        <end position="295"/>
    </location>
</feature>
<dbReference type="SUPFAM" id="SSF46689">
    <property type="entry name" value="Homeodomain-like"/>
    <property type="match status" value="1"/>
</dbReference>
<dbReference type="PANTHER" id="PTHR43280:SF28">
    <property type="entry name" value="HTH-TYPE TRANSCRIPTIONAL ACTIVATOR RHAS"/>
    <property type="match status" value="1"/>
</dbReference>
<dbReference type="GO" id="GO:0043565">
    <property type="term" value="F:sequence-specific DNA binding"/>
    <property type="evidence" value="ECO:0007669"/>
    <property type="project" value="InterPro"/>
</dbReference>
<name>A0A099Y9Q5_LIMMU</name>
<dbReference type="PANTHER" id="PTHR43280">
    <property type="entry name" value="ARAC-FAMILY TRANSCRIPTIONAL REGULATOR"/>
    <property type="match status" value="1"/>
</dbReference>
<keyword evidence="3" id="KW-0804">Transcription</keyword>
<dbReference type="PROSITE" id="PS01124">
    <property type="entry name" value="HTH_ARAC_FAMILY_2"/>
    <property type="match status" value="1"/>
</dbReference>
<dbReference type="InterPro" id="IPR003313">
    <property type="entry name" value="AraC-bd"/>
</dbReference>
<dbReference type="GO" id="GO:0003700">
    <property type="term" value="F:DNA-binding transcription factor activity"/>
    <property type="evidence" value="ECO:0007669"/>
    <property type="project" value="InterPro"/>
</dbReference>
<dbReference type="PROSITE" id="PS00041">
    <property type="entry name" value="HTH_ARAC_FAMILY_1"/>
    <property type="match status" value="1"/>
</dbReference>
<dbReference type="InterPro" id="IPR020449">
    <property type="entry name" value="Tscrpt_reg_AraC-type_HTH"/>
</dbReference>
<dbReference type="Proteomes" id="UP000030001">
    <property type="component" value="Unassembled WGS sequence"/>
</dbReference>
<dbReference type="AlphaFoldDB" id="A0A099Y9Q5"/>
<sequence length="305" mass="35065">MQKYQSKILQDAIRLPAINWNLSFFGGHFQHVNAGWHVGIEQHLAFEVIQILSGQERVNLHRKSYLLTAGDILIIPPNLAHDITCVEEMDYFNFHFDLDDADFIRLLIENGLIYYPNATQQNMALQPSLQVLNQLVDPAMDYSFESKLLIQRYLTDFLLALIHQTNTHSSAYNLNQLSYASSIASEVKEQLELQIHVYLTEGIDPREVGRLTIEQIISTLQISPSYGFELFKSVYGESPRAYLSKLKLQKAQQLLLMPKLSIGEISTALGYQEASHFSRQFKRWCGQTPMQYRQTAKKHSQEQAK</sequence>
<comment type="caution">
    <text evidence="5">The sequence shown here is derived from an EMBL/GenBank/DDBJ whole genome shotgun (WGS) entry which is preliminary data.</text>
</comment>
<dbReference type="InterPro" id="IPR014710">
    <property type="entry name" value="RmlC-like_jellyroll"/>
</dbReference>
<dbReference type="Gene3D" id="2.60.120.10">
    <property type="entry name" value="Jelly Rolls"/>
    <property type="match status" value="1"/>
</dbReference>
<protein>
    <submittedName>
        <fullName evidence="5">AraC family transcriptional regulator</fullName>
    </submittedName>
</protein>
<dbReference type="InterPro" id="IPR037923">
    <property type="entry name" value="HTH-like"/>
</dbReference>
<dbReference type="SUPFAM" id="SSF51215">
    <property type="entry name" value="Regulatory protein AraC"/>
    <property type="match status" value="1"/>
</dbReference>
<gene>
    <name evidence="5" type="ORF">LX03_10825</name>
</gene>
<dbReference type="InterPro" id="IPR018062">
    <property type="entry name" value="HTH_AraC-typ_CS"/>
</dbReference>
<evidence type="ECO:0000256" key="1">
    <source>
        <dbReference type="ARBA" id="ARBA00023015"/>
    </source>
</evidence>
<dbReference type="Gene3D" id="1.10.10.60">
    <property type="entry name" value="Homeodomain-like"/>
    <property type="match status" value="2"/>
</dbReference>
<reference evidence="5 6" key="1">
    <citation type="submission" date="2014-09" db="EMBL/GenBank/DDBJ databases">
        <title>Lactobacillus mucosae CRL573 Genome Sequencing.</title>
        <authorList>
            <person name="Bleckwedel J."/>
            <person name="Teran L.C."/>
            <person name="Bonacina J."/>
            <person name="Saavedra L."/>
            <person name="Mozzi F.B."/>
            <person name="Raya R.R."/>
        </authorList>
    </citation>
    <scope>NUCLEOTIDE SEQUENCE [LARGE SCALE GENOMIC DNA]</scope>
    <source>
        <strain evidence="5 6">CRL573</strain>
    </source>
</reference>
<accession>A0A099Y9Q5</accession>
<dbReference type="Pfam" id="PF12833">
    <property type="entry name" value="HTH_18"/>
    <property type="match status" value="1"/>
</dbReference>
<evidence type="ECO:0000259" key="4">
    <source>
        <dbReference type="PROSITE" id="PS01124"/>
    </source>
</evidence>
<dbReference type="PRINTS" id="PR00032">
    <property type="entry name" value="HTHARAC"/>
</dbReference>
<evidence type="ECO:0000256" key="2">
    <source>
        <dbReference type="ARBA" id="ARBA00023125"/>
    </source>
</evidence>
<dbReference type="SMART" id="SM00342">
    <property type="entry name" value="HTH_ARAC"/>
    <property type="match status" value="1"/>
</dbReference>
<dbReference type="InterPro" id="IPR009057">
    <property type="entry name" value="Homeodomain-like_sf"/>
</dbReference>